<dbReference type="GO" id="GO:0009295">
    <property type="term" value="C:nucleoid"/>
    <property type="evidence" value="ECO:0007669"/>
    <property type="project" value="UniProtKB-SubCell"/>
</dbReference>
<protein>
    <submittedName>
        <fullName evidence="9">Chromosome partitioning protein, ParB family</fullName>
    </submittedName>
</protein>
<evidence type="ECO:0000313" key="10">
    <source>
        <dbReference type="Proteomes" id="UP000199662"/>
    </source>
</evidence>
<comment type="similarity">
    <text evidence="2">Belongs to the ParB family.</text>
</comment>
<dbReference type="InterPro" id="IPR004437">
    <property type="entry name" value="ParB/RepB/Spo0J"/>
</dbReference>
<dbReference type="GO" id="GO:0003677">
    <property type="term" value="F:DNA binding"/>
    <property type="evidence" value="ECO:0007669"/>
    <property type="project" value="UniProtKB-KW"/>
</dbReference>
<dbReference type="FunFam" id="1.10.10.2830:FF:000001">
    <property type="entry name" value="Chromosome partitioning protein ParB"/>
    <property type="match status" value="1"/>
</dbReference>
<keyword evidence="4" id="KW-0132">Cell division</keyword>
<keyword evidence="6" id="KW-0717">Septation</keyword>
<dbReference type="Proteomes" id="UP000199662">
    <property type="component" value="Unassembled WGS sequence"/>
</dbReference>
<dbReference type="InterPro" id="IPR001387">
    <property type="entry name" value="Cro/C1-type_HTH"/>
</dbReference>
<evidence type="ECO:0000256" key="3">
    <source>
        <dbReference type="ARBA" id="ARBA00022490"/>
    </source>
</evidence>
<dbReference type="PROSITE" id="PS50943">
    <property type="entry name" value="HTH_CROC1"/>
    <property type="match status" value="1"/>
</dbReference>
<dbReference type="GO" id="GO:0000917">
    <property type="term" value="P:division septum assembly"/>
    <property type="evidence" value="ECO:0007669"/>
    <property type="project" value="UniProtKB-KW"/>
</dbReference>
<feature type="domain" description="HTH cro/C1-type" evidence="8">
    <location>
        <begin position="170"/>
        <end position="189"/>
    </location>
</feature>
<dbReference type="PANTHER" id="PTHR33375:SF8">
    <property type="entry name" value="NUCLEOID OCCLUSION PROTEIN"/>
    <property type="match status" value="1"/>
</dbReference>
<dbReference type="InterPro" id="IPR023705">
    <property type="entry name" value="Nucleoid_occlusion_protein"/>
</dbReference>
<keyword evidence="5" id="KW-0238">DNA-binding</keyword>
<dbReference type="PANTHER" id="PTHR33375">
    <property type="entry name" value="CHROMOSOME-PARTITIONING PROTEIN PARB-RELATED"/>
    <property type="match status" value="1"/>
</dbReference>
<sequence>MKGLARLFGIGSDTSKTQAENTVTQADVAVIEKALPLTVAAVDTSAELQQESDTRNNVRFLDITQIIPNPFQPRKTFQLEALQDLAASIQSFGVIQPLLVRKKGLGYELVAGERRLRASKMAKLTEVPVIVKTLNDTEMAEIAMIENLQREDLHFLEEAEGFSQLLHKFGFTQEELAKRMGKSQSTIANKLRLLKLSIQIRTELCDAKLTERHARALLKLPDEAKQQEALLVIIEKSLNVRDTELLIQEMLEEISQEITPKVSRKNVVRIVRDVRIFLNTINQVVDQMKQSGLKVKVQQEQSEEYITVKMIIPKHKKK</sequence>
<dbReference type="Pfam" id="PF17762">
    <property type="entry name" value="HTH_ParB"/>
    <property type="match status" value="1"/>
</dbReference>
<dbReference type="STRING" id="84035.SAMN05660742_11550"/>
<dbReference type="NCBIfam" id="TIGR00180">
    <property type="entry name" value="parB_part"/>
    <property type="match status" value="1"/>
</dbReference>
<evidence type="ECO:0000256" key="2">
    <source>
        <dbReference type="ARBA" id="ARBA00006295"/>
    </source>
</evidence>
<dbReference type="InterPro" id="IPR041468">
    <property type="entry name" value="HTH_ParB/Spo0J"/>
</dbReference>
<organism evidence="9 10">
    <name type="scientific">Propionispira arboris</name>
    <dbReference type="NCBI Taxonomy" id="84035"/>
    <lineage>
        <taxon>Bacteria</taxon>
        <taxon>Bacillati</taxon>
        <taxon>Bacillota</taxon>
        <taxon>Negativicutes</taxon>
        <taxon>Selenomonadales</taxon>
        <taxon>Selenomonadaceae</taxon>
        <taxon>Propionispira</taxon>
    </lineage>
</organism>
<dbReference type="SMART" id="SM00470">
    <property type="entry name" value="ParB"/>
    <property type="match status" value="1"/>
</dbReference>
<evidence type="ECO:0000256" key="6">
    <source>
        <dbReference type="ARBA" id="ARBA00023210"/>
    </source>
</evidence>
<dbReference type="Gene3D" id="1.10.10.2830">
    <property type="match status" value="1"/>
</dbReference>
<dbReference type="NCBIfam" id="TIGR04285">
    <property type="entry name" value="nucleoid_noc"/>
    <property type="match status" value="1"/>
</dbReference>
<keyword evidence="7" id="KW-0131">Cell cycle</keyword>
<reference evidence="9 10" key="1">
    <citation type="submission" date="2016-10" db="EMBL/GenBank/DDBJ databases">
        <authorList>
            <person name="de Groot N.N."/>
        </authorList>
    </citation>
    <scope>NUCLEOTIDE SEQUENCE [LARGE SCALE GENOMIC DNA]</scope>
    <source>
        <strain evidence="9 10">DSM 2179</strain>
    </source>
</reference>
<dbReference type="EMBL" id="FNZK01000015">
    <property type="protein sequence ID" value="SEJ73301.1"/>
    <property type="molecule type" value="Genomic_DNA"/>
</dbReference>
<dbReference type="Gene3D" id="3.90.1530.30">
    <property type="match status" value="1"/>
</dbReference>
<dbReference type="SUPFAM" id="SSF110849">
    <property type="entry name" value="ParB/Sulfiredoxin"/>
    <property type="match status" value="1"/>
</dbReference>
<dbReference type="InterPro" id="IPR003115">
    <property type="entry name" value="ParB_N"/>
</dbReference>
<dbReference type="Pfam" id="PF02195">
    <property type="entry name" value="ParB_N"/>
    <property type="match status" value="1"/>
</dbReference>
<accession>A0A1H7B663</accession>
<dbReference type="InterPro" id="IPR050336">
    <property type="entry name" value="Chromosome_partition/occlusion"/>
</dbReference>
<dbReference type="FunFam" id="3.90.1530.30:FF:000001">
    <property type="entry name" value="Chromosome partitioning protein ParB"/>
    <property type="match status" value="1"/>
</dbReference>
<dbReference type="CDD" id="cd16393">
    <property type="entry name" value="SPO0J_N"/>
    <property type="match status" value="1"/>
</dbReference>
<dbReference type="GO" id="GO:0007059">
    <property type="term" value="P:chromosome segregation"/>
    <property type="evidence" value="ECO:0007669"/>
    <property type="project" value="TreeGrafter"/>
</dbReference>
<dbReference type="InterPro" id="IPR036086">
    <property type="entry name" value="ParB/Sulfiredoxin_sf"/>
</dbReference>
<dbReference type="AlphaFoldDB" id="A0A1H7B663"/>
<keyword evidence="10" id="KW-1185">Reference proteome</keyword>
<gene>
    <name evidence="9" type="ORF">SAMN05660742_11550</name>
</gene>
<dbReference type="GO" id="GO:0005694">
    <property type="term" value="C:chromosome"/>
    <property type="evidence" value="ECO:0007669"/>
    <property type="project" value="TreeGrafter"/>
</dbReference>
<dbReference type="SUPFAM" id="SSF109709">
    <property type="entry name" value="KorB DNA-binding domain-like"/>
    <property type="match status" value="1"/>
</dbReference>
<name>A0A1H7B663_9FIRM</name>
<proteinExistence type="inferred from homology"/>
<keyword evidence="3" id="KW-0963">Cytoplasm</keyword>
<evidence type="ECO:0000256" key="4">
    <source>
        <dbReference type="ARBA" id="ARBA00022618"/>
    </source>
</evidence>
<evidence type="ECO:0000256" key="1">
    <source>
        <dbReference type="ARBA" id="ARBA00004453"/>
    </source>
</evidence>
<evidence type="ECO:0000256" key="7">
    <source>
        <dbReference type="ARBA" id="ARBA00023306"/>
    </source>
</evidence>
<dbReference type="GO" id="GO:0045881">
    <property type="term" value="P:positive regulation of sporulation resulting in formation of a cellular spore"/>
    <property type="evidence" value="ECO:0007669"/>
    <property type="project" value="TreeGrafter"/>
</dbReference>
<dbReference type="RefSeq" id="WP_091833074.1">
    <property type="nucleotide sequence ID" value="NZ_FNZK01000015.1"/>
</dbReference>
<comment type="subcellular location">
    <subcellularLocation>
        <location evidence="1">Cytoplasm</location>
        <location evidence="1">Nucleoid</location>
    </subcellularLocation>
</comment>
<evidence type="ECO:0000259" key="8">
    <source>
        <dbReference type="PROSITE" id="PS50943"/>
    </source>
</evidence>
<evidence type="ECO:0000313" key="9">
    <source>
        <dbReference type="EMBL" id="SEJ73301.1"/>
    </source>
</evidence>
<evidence type="ECO:0000256" key="5">
    <source>
        <dbReference type="ARBA" id="ARBA00023125"/>
    </source>
</evidence>